<gene>
    <name evidence="2" type="ORF">OE88DRAFT_1740473</name>
</gene>
<dbReference type="Proteomes" id="UP000305948">
    <property type="component" value="Unassembled WGS sequence"/>
</dbReference>
<dbReference type="EMBL" id="ML213550">
    <property type="protein sequence ID" value="TFK45249.1"/>
    <property type="molecule type" value="Genomic_DNA"/>
</dbReference>
<organism evidence="2 3">
    <name type="scientific">Heliocybe sulcata</name>
    <dbReference type="NCBI Taxonomy" id="5364"/>
    <lineage>
        <taxon>Eukaryota</taxon>
        <taxon>Fungi</taxon>
        <taxon>Dikarya</taxon>
        <taxon>Basidiomycota</taxon>
        <taxon>Agaricomycotina</taxon>
        <taxon>Agaricomycetes</taxon>
        <taxon>Gloeophyllales</taxon>
        <taxon>Gloeophyllaceae</taxon>
        <taxon>Heliocybe</taxon>
    </lineage>
</organism>
<evidence type="ECO:0000256" key="1">
    <source>
        <dbReference type="SAM" id="MobiDB-lite"/>
    </source>
</evidence>
<feature type="region of interest" description="Disordered" evidence="1">
    <location>
        <begin position="116"/>
        <end position="163"/>
    </location>
</feature>
<feature type="compositionally biased region" description="Basic and acidic residues" evidence="1">
    <location>
        <begin position="19"/>
        <end position="33"/>
    </location>
</feature>
<keyword evidence="3" id="KW-1185">Reference proteome</keyword>
<sequence length="391" mass="42059">MHDGPLADLPWTPWSLPAAHKEEKPGLEAKSGSDAEVGESQHLGKKNGSSRRLRKEKVTERDPTVLVTQAVPCSECAGKGITCSYIVGQKAGTACAECGASKRKCSLAKMCVRHAESREETGNDKGKRKAVGTAAPVSSDQDDMAGSSGKAETTSGTRTDVHVAGAKSDSVGVAPESSGMSNWLHSAVKRQSEMPVEDRASKMPRVYPSVLPLQPNAGEKVYDSVTSQTLLGTIEMSGATSLSLLISGVPIGVHVAPDSRFAFYEARLANDEARLSTVEARLNDIQQTATNNEDYVDRLEGENIRMSAMLNKIHESLQEMHESRGPVESSMDFILSDFGELRRVVDSLKARLDRWDYNGDPSTLQQIDVGVQTEPVEGELEGKMENAGSTV</sequence>
<feature type="compositionally biased region" description="Basic and acidic residues" evidence="1">
    <location>
        <begin position="116"/>
        <end position="125"/>
    </location>
</feature>
<protein>
    <submittedName>
        <fullName evidence="2">Uncharacterized protein</fullName>
    </submittedName>
</protein>
<accession>A0A5C3MIK0</accession>
<feature type="region of interest" description="Disordered" evidence="1">
    <location>
        <begin position="1"/>
        <end position="61"/>
    </location>
</feature>
<dbReference type="AlphaFoldDB" id="A0A5C3MIK0"/>
<proteinExistence type="predicted"/>
<feature type="compositionally biased region" description="Basic residues" evidence="1">
    <location>
        <begin position="43"/>
        <end position="55"/>
    </location>
</feature>
<name>A0A5C3MIK0_9AGAM</name>
<reference evidence="2 3" key="1">
    <citation type="journal article" date="2019" name="Nat. Ecol. Evol.">
        <title>Megaphylogeny resolves global patterns of mushroom evolution.</title>
        <authorList>
            <person name="Varga T."/>
            <person name="Krizsan K."/>
            <person name="Foldi C."/>
            <person name="Dima B."/>
            <person name="Sanchez-Garcia M."/>
            <person name="Sanchez-Ramirez S."/>
            <person name="Szollosi G.J."/>
            <person name="Szarkandi J.G."/>
            <person name="Papp V."/>
            <person name="Albert L."/>
            <person name="Andreopoulos W."/>
            <person name="Angelini C."/>
            <person name="Antonin V."/>
            <person name="Barry K.W."/>
            <person name="Bougher N.L."/>
            <person name="Buchanan P."/>
            <person name="Buyck B."/>
            <person name="Bense V."/>
            <person name="Catcheside P."/>
            <person name="Chovatia M."/>
            <person name="Cooper J."/>
            <person name="Damon W."/>
            <person name="Desjardin D."/>
            <person name="Finy P."/>
            <person name="Geml J."/>
            <person name="Haridas S."/>
            <person name="Hughes K."/>
            <person name="Justo A."/>
            <person name="Karasinski D."/>
            <person name="Kautmanova I."/>
            <person name="Kiss B."/>
            <person name="Kocsube S."/>
            <person name="Kotiranta H."/>
            <person name="LaButti K.M."/>
            <person name="Lechner B.E."/>
            <person name="Liimatainen K."/>
            <person name="Lipzen A."/>
            <person name="Lukacs Z."/>
            <person name="Mihaltcheva S."/>
            <person name="Morgado L.N."/>
            <person name="Niskanen T."/>
            <person name="Noordeloos M.E."/>
            <person name="Ohm R.A."/>
            <person name="Ortiz-Santana B."/>
            <person name="Ovrebo C."/>
            <person name="Racz N."/>
            <person name="Riley R."/>
            <person name="Savchenko A."/>
            <person name="Shiryaev A."/>
            <person name="Soop K."/>
            <person name="Spirin V."/>
            <person name="Szebenyi C."/>
            <person name="Tomsovsky M."/>
            <person name="Tulloss R.E."/>
            <person name="Uehling J."/>
            <person name="Grigoriev I.V."/>
            <person name="Vagvolgyi C."/>
            <person name="Papp T."/>
            <person name="Martin F.M."/>
            <person name="Miettinen O."/>
            <person name="Hibbett D.S."/>
            <person name="Nagy L.G."/>
        </authorList>
    </citation>
    <scope>NUCLEOTIDE SEQUENCE [LARGE SCALE GENOMIC DNA]</scope>
    <source>
        <strain evidence="2 3">OMC1185</strain>
    </source>
</reference>
<evidence type="ECO:0000313" key="3">
    <source>
        <dbReference type="Proteomes" id="UP000305948"/>
    </source>
</evidence>
<evidence type="ECO:0000313" key="2">
    <source>
        <dbReference type="EMBL" id="TFK45249.1"/>
    </source>
</evidence>